<proteinExistence type="predicted"/>
<gene>
    <name evidence="1" type="ORF">LCGC14_1520050</name>
</gene>
<reference evidence="1" key="1">
    <citation type="journal article" date="2015" name="Nature">
        <title>Complex archaea that bridge the gap between prokaryotes and eukaryotes.</title>
        <authorList>
            <person name="Spang A."/>
            <person name="Saw J.H."/>
            <person name="Jorgensen S.L."/>
            <person name="Zaremba-Niedzwiedzka K."/>
            <person name="Martijn J."/>
            <person name="Lind A.E."/>
            <person name="van Eijk R."/>
            <person name="Schleper C."/>
            <person name="Guy L."/>
            <person name="Ettema T.J."/>
        </authorList>
    </citation>
    <scope>NUCLEOTIDE SEQUENCE</scope>
</reference>
<feature type="non-terminal residue" evidence="1">
    <location>
        <position position="243"/>
    </location>
</feature>
<accession>A0A0F9LZZ4</accession>
<protein>
    <submittedName>
        <fullName evidence="1">Uncharacterized protein</fullName>
    </submittedName>
</protein>
<dbReference type="AlphaFoldDB" id="A0A0F9LZZ4"/>
<comment type="caution">
    <text evidence="1">The sequence shown here is derived from an EMBL/GenBank/DDBJ whole genome shotgun (WGS) entry which is preliminary data.</text>
</comment>
<evidence type="ECO:0000313" key="1">
    <source>
        <dbReference type="EMBL" id="KKM62597.1"/>
    </source>
</evidence>
<organism evidence="1">
    <name type="scientific">marine sediment metagenome</name>
    <dbReference type="NCBI Taxonomy" id="412755"/>
    <lineage>
        <taxon>unclassified sequences</taxon>
        <taxon>metagenomes</taxon>
        <taxon>ecological metagenomes</taxon>
    </lineage>
</organism>
<name>A0A0F9LZZ4_9ZZZZ</name>
<dbReference type="EMBL" id="LAZR01011261">
    <property type="protein sequence ID" value="KKM62597.1"/>
    <property type="molecule type" value="Genomic_DNA"/>
</dbReference>
<sequence>MSDRMLDELPIALTPGRTFRQHQIMSFQAPTSDFLVLARQLRGHSHRNQSRFPCGGCFGSLRPNSVSVVAVCRVELRSVTQGTINLDRPLRMVARIDISLLGEQQRLRSVGKLSKDRLTADYDDLVLDNIGSGTYDVFEIAAFHGVGLADSFEYPLTLGLTENTSERRILAQVSRHLIVRANKRCDFRLGLGEDSLPPGRVAGINTALNAPPPKTPTRLSHDLVIKAQGNRAMVGEAEQLSPT</sequence>